<feature type="transmembrane region" description="Helical" evidence="1">
    <location>
        <begin position="7"/>
        <end position="27"/>
    </location>
</feature>
<dbReference type="EMBL" id="CAJEWN010000066">
    <property type="protein sequence ID" value="CAD2157550.1"/>
    <property type="molecule type" value="Genomic_DNA"/>
</dbReference>
<dbReference type="Proteomes" id="UP000580250">
    <property type="component" value="Unassembled WGS sequence"/>
</dbReference>
<evidence type="ECO:0000256" key="1">
    <source>
        <dbReference type="SAM" id="Phobius"/>
    </source>
</evidence>
<protein>
    <submittedName>
        <fullName evidence="2">Uncharacterized protein</fullName>
    </submittedName>
</protein>
<evidence type="ECO:0000313" key="2">
    <source>
        <dbReference type="EMBL" id="CAD2157550.1"/>
    </source>
</evidence>
<keyword evidence="1" id="KW-1133">Transmembrane helix</keyword>
<dbReference type="AlphaFoldDB" id="A0A6V7UJ67"/>
<keyword evidence="1" id="KW-0472">Membrane</keyword>
<gene>
    <name evidence="2" type="ORF">MENT_LOCUS12681</name>
</gene>
<reference evidence="2 3" key="1">
    <citation type="submission" date="2020-08" db="EMBL/GenBank/DDBJ databases">
        <authorList>
            <person name="Koutsovoulos G."/>
            <person name="Danchin GJ E."/>
        </authorList>
    </citation>
    <scope>NUCLEOTIDE SEQUENCE [LARGE SCALE GENOMIC DNA]</scope>
</reference>
<organism evidence="2 3">
    <name type="scientific">Meloidogyne enterolobii</name>
    <name type="common">Root-knot nematode worm</name>
    <name type="synonym">Meloidogyne mayaguensis</name>
    <dbReference type="NCBI Taxonomy" id="390850"/>
    <lineage>
        <taxon>Eukaryota</taxon>
        <taxon>Metazoa</taxon>
        <taxon>Ecdysozoa</taxon>
        <taxon>Nematoda</taxon>
        <taxon>Chromadorea</taxon>
        <taxon>Rhabditida</taxon>
        <taxon>Tylenchina</taxon>
        <taxon>Tylenchomorpha</taxon>
        <taxon>Tylenchoidea</taxon>
        <taxon>Meloidogynidae</taxon>
        <taxon>Meloidogyninae</taxon>
        <taxon>Meloidogyne</taxon>
    </lineage>
</organism>
<accession>A0A6V7UJ67</accession>
<proteinExistence type="predicted"/>
<name>A0A6V7UJ67_MELEN</name>
<evidence type="ECO:0000313" key="3">
    <source>
        <dbReference type="Proteomes" id="UP000580250"/>
    </source>
</evidence>
<comment type="caution">
    <text evidence="2">The sequence shown here is derived from an EMBL/GenBank/DDBJ whole genome shotgun (WGS) entry which is preliminary data.</text>
</comment>
<sequence>MSSNVFKFCYFCVFLQFLVNLIIIPPIKCQQQQQKFKQKFLLINKNNFETSPENIFKLGKELKYSTEWKRKMQMLLRRNYLIKSARKMKNRENTNDKYNESLKAAIKKILMGIYY</sequence>
<keyword evidence="1" id="KW-0812">Transmembrane</keyword>